<feature type="region of interest" description="Disordered" evidence="5">
    <location>
        <begin position="437"/>
        <end position="456"/>
    </location>
</feature>
<keyword evidence="9" id="KW-1185">Reference proteome</keyword>
<feature type="compositionally biased region" description="Acidic residues" evidence="5">
    <location>
        <begin position="445"/>
        <end position="456"/>
    </location>
</feature>
<evidence type="ECO:0000256" key="5">
    <source>
        <dbReference type="SAM" id="MobiDB-lite"/>
    </source>
</evidence>
<organism evidence="8 9">
    <name type="scientific">Pelagomonas calceolata</name>
    <dbReference type="NCBI Taxonomy" id="35677"/>
    <lineage>
        <taxon>Eukaryota</taxon>
        <taxon>Sar</taxon>
        <taxon>Stramenopiles</taxon>
        <taxon>Ochrophyta</taxon>
        <taxon>Pelagophyceae</taxon>
        <taxon>Pelagomonadales</taxon>
        <taxon>Pelagomonadaceae</taxon>
        <taxon>Pelagomonas</taxon>
    </lineage>
</organism>
<dbReference type="InterPro" id="IPR045149">
    <property type="entry name" value="OS-9-like"/>
</dbReference>
<dbReference type="Pfam" id="PF07915">
    <property type="entry name" value="PRKCSH"/>
    <property type="match status" value="2"/>
</dbReference>
<evidence type="ECO:0000259" key="7">
    <source>
        <dbReference type="PROSITE" id="PS51914"/>
    </source>
</evidence>
<evidence type="ECO:0000256" key="1">
    <source>
        <dbReference type="ARBA" id="ARBA00004240"/>
    </source>
</evidence>
<evidence type="ECO:0000256" key="3">
    <source>
        <dbReference type="ARBA" id="ARBA00022824"/>
    </source>
</evidence>
<dbReference type="SUPFAM" id="SSF50911">
    <property type="entry name" value="Mannose 6-phosphate receptor domain"/>
    <property type="match status" value="1"/>
</dbReference>
<evidence type="ECO:0000256" key="2">
    <source>
        <dbReference type="ARBA" id="ARBA00022729"/>
    </source>
</evidence>
<dbReference type="SMART" id="SM00333">
    <property type="entry name" value="TUDOR"/>
    <property type="match status" value="1"/>
</dbReference>
<keyword evidence="4" id="KW-1015">Disulfide bond</keyword>
<dbReference type="PANTHER" id="PTHR15414:SF0">
    <property type="entry name" value="ENDOPLASMIC RETICULUM LECTIN 1"/>
    <property type="match status" value="1"/>
</dbReference>
<dbReference type="PANTHER" id="PTHR15414">
    <property type="entry name" value="OS-9-RELATED"/>
    <property type="match status" value="1"/>
</dbReference>
<gene>
    <name evidence="8" type="ORF">PECAL_1P17310</name>
</gene>
<dbReference type="EMBL" id="CAKKNE010000001">
    <property type="protein sequence ID" value="CAH0365298.1"/>
    <property type="molecule type" value="Genomic_DNA"/>
</dbReference>
<dbReference type="Proteomes" id="UP000789595">
    <property type="component" value="Unassembled WGS sequence"/>
</dbReference>
<dbReference type="PROSITE" id="PS51914">
    <property type="entry name" value="MRH"/>
    <property type="match status" value="2"/>
</dbReference>
<dbReference type="InterPro" id="IPR009011">
    <property type="entry name" value="Man6P_isomerase_rcpt-bd_dom_sf"/>
</dbReference>
<proteinExistence type="predicted"/>
<reference evidence="8" key="1">
    <citation type="submission" date="2021-11" db="EMBL/GenBank/DDBJ databases">
        <authorList>
            <consortium name="Genoscope - CEA"/>
            <person name="William W."/>
        </authorList>
    </citation>
    <scope>NUCLEOTIDE SEQUENCE</scope>
</reference>
<feature type="domain" description="MRH" evidence="7">
    <location>
        <begin position="82"/>
        <end position="204"/>
    </location>
</feature>
<dbReference type="GO" id="GO:0030970">
    <property type="term" value="P:retrograde protein transport, ER to cytosol"/>
    <property type="evidence" value="ECO:0007669"/>
    <property type="project" value="TreeGrafter"/>
</dbReference>
<dbReference type="InterPro" id="IPR002999">
    <property type="entry name" value="Tudor"/>
</dbReference>
<dbReference type="OrthoDB" id="448954at2759"/>
<feature type="region of interest" description="Disordered" evidence="5">
    <location>
        <begin position="370"/>
        <end position="413"/>
    </location>
</feature>
<dbReference type="GO" id="GO:0005788">
    <property type="term" value="C:endoplasmic reticulum lumen"/>
    <property type="evidence" value="ECO:0007669"/>
    <property type="project" value="TreeGrafter"/>
</dbReference>
<comment type="caution">
    <text evidence="8">The sequence shown here is derived from an EMBL/GenBank/DDBJ whole genome shotgun (WGS) entry which is preliminary data.</text>
</comment>
<comment type="subcellular location">
    <subcellularLocation>
        <location evidence="1">Endoplasmic reticulum</location>
    </subcellularLocation>
</comment>
<dbReference type="SUPFAM" id="SSF63748">
    <property type="entry name" value="Tudor/PWWP/MBT"/>
    <property type="match status" value="1"/>
</dbReference>
<evidence type="ECO:0000313" key="8">
    <source>
        <dbReference type="EMBL" id="CAH0365298.1"/>
    </source>
</evidence>
<accession>A0A8J2S6J8</accession>
<name>A0A8J2S6J8_9STRA</name>
<dbReference type="AlphaFoldDB" id="A0A8J2S6J8"/>
<evidence type="ECO:0000256" key="6">
    <source>
        <dbReference type="SAM" id="SignalP"/>
    </source>
</evidence>
<evidence type="ECO:0000313" key="9">
    <source>
        <dbReference type="Proteomes" id="UP000789595"/>
    </source>
</evidence>
<dbReference type="InterPro" id="IPR044865">
    <property type="entry name" value="MRH_dom"/>
</dbReference>
<keyword evidence="3" id="KW-0256">Endoplasmic reticulum</keyword>
<sequence length="471" mass="52363">MPRLHAAVAALLLLAAAGKDPRELTLELLSSRESWSGMKMVSRSGARYECSAGEARLASQVAQKTPDKKPETLTTLLSALDGQCAKLSQGWWTYEWCHRRHVRQFHAQGSKIDPDWSLGGYSRTVVKGNLGPQDAPADPALARDVFDQKGQICHETNTLRQTNVTFKCCEPDKRRRHRTYLVSVDETSLCNYEVVVCSPSLCTQPEPQKRNASASELLKALDGTCLQRHEGWWSFELCYGTHARQFHVETVEASDGRKKAKVAAEFSLGDRMEKRRKPSTSDVVVVEGDEPRVEVTYEGGTACDVDVEGDGVIRKRSTTARLVCGETNALVSIVEDRTCHYLFKVTTPVLCGHAAFVKDEPTRPVTCVALDPVEDSEEEEVEEEDYYDYEDDDDEEDEEDEEDEDLPAVRGPPGLKVGAKIAARWKGGLVYYPGRVVSDHGDGSYDIDYDDGDTEDNVPAALIKLQRGEEL</sequence>
<dbReference type="GO" id="GO:0030968">
    <property type="term" value="P:endoplasmic reticulum unfolded protein response"/>
    <property type="evidence" value="ECO:0007669"/>
    <property type="project" value="InterPro"/>
</dbReference>
<dbReference type="Gene3D" id="2.70.130.10">
    <property type="entry name" value="Mannose-6-phosphate receptor binding domain"/>
    <property type="match status" value="2"/>
</dbReference>
<dbReference type="Gene3D" id="2.30.30.140">
    <property type="match status" value="1"/>
</dbReference>
<protein>
    <recommendedName>
        <fullName evidence="7">MRH domain-containing protein</fullName>
    </recommendedName>
</protein>
<keyword evidence="2 6" id="KW-0732">Signal</keyword>
<feature type="domain" description="MRH" evidence="7">
    <location>
        <begin position="223"/>
        <end position="353"/>
    </location>
</feature>
<feature type="chain" id="PRO_5035202855" description="MRH domain-containing protein" evidence="6">
    <location>
        <begin position="19"/>
        <end position="471"/>
    </location>
</feature>
<dbReference type="InterPro" id="IPR012913">
    <property type="entry name" value="OS9-like_dom"/>
</dbReference>
<evidence type="ECO:0000256" key="4">
    <source>
        <dbReference type="ARBA" id="ARBA00023157"/>
    </source>
</evidence>
<feature type="compositionally biased region" description="Acidic residues" evidence="5">
    <location>
        <begin position="372"/>
        <end position="406"/>
    </location>
</feature>
<feature type="signal peptide" evidence="6">
    <location>
        <begin position="1"/>
        <end position="18"/>
    </location>
</feature>